<dbReference type="PANTHER" id="PTHR39466:SF1">
    <property type="entry name" value="RGS DOMAIN-CONTAINING PROTEIN"/>
    <property type="match status" value="1"/>
</dbReference>
<dbReference type="InterPro" id="IPR016137">
    <property type="entry name" value="RGS"/>
</dbReference>
<dbReference type="SUPFAM" id="SSF48097">
    <property type="entry name" value="Regulator of G-protein signaling, RGS"/>
    <property type="match status" value="1"/>
</dbReference>
<dbReference type="PANTHER" id="PTHR39466">
    <property type="entry name" value="RGS DOMAIN-CONTAINING PROTEIN"/>
    <property type="match status" value="1"/>
</dbReference>
<sequence>MKGRHGLTLNKLEEDQYNQHSIENLNFILWFKAYKQRFNELQQSEQDKSISPKSKSKKKHKVGSPPPEQPFRPEIDQVITIYFDKASHFELNLPEDIQKAVIDLANLSTHPDCFLKAYDHVHYLIESSSIPEFLNHKYPQTSKPSSSSKFKRFFRSL</sequence>
<dbReference type="InterPro" id="IPR044926">
    <property type="entry name" value="RGS_subdomain_2"/>
</dbReference>
<proteinExistence type="predicted"/>
<dbReference type="InterPro" id="IPR036305">
    <property type="entry name" value="RGS_sf"/>
</dbReference>
<name>A0A4T0NL51_9BASI</name>
<gene>
    <name evidence="3" type="ORF">E3Q17_03220</name>
</gene>
<dbReference type="AlphaFoldDB" id="A0A4T0NL51"/>
<feature type="domain" description="RGS" evidence="2">
    <location>
        <begin position="19"/>
        <end position="137"/>
    </location>
</feature>
<comment type="caution">
    <text evidence="3">The sequence shown here is derived from an EMBL/GenBank/DDBJ whole genome shotgun (WGS) entry which is preliminary data.</text>
</comment>
<evidence type="ECO:0000313" key="3">
    <source>
        <dbReference type="EMBL" id="TIB97863.1"/>
    </source>
</evidence>
<reference evidence="3 4" key="1">
    <citation type="submission" date="2019-03" db="EMBL/GenBank/DDBJ databases">
        <title>Sequencing 25 genomes of Wallemia mellicola.</title>
        <authorList>
            <person name="Gostincar C."/>
        </authorList>
    </citation>
    <scope>NUCLEOTIDE SEQUENCE [LARGE SCALE GENOMIC DNA]</scope>
    <source>
        <strain evidence="3 4">EXF-1262</strain>
    </source>
</reference>
<dbReference type="Proteomes" id="UP000307169">
    <property type="component" value="Unassembled WGS sequence"/>
</dbReference>
<accession>A0A4T0NL51</accession>
<protein>
    <recommendedName>
        <fullName evidence="2">RGS domain-containing protein</fullName>
    </recommendedName>
</protein>
<evidence type="ECO:0000259" key="2">
    <source>
        <dbReference type="Pfam" id="PF00615"/>
    </source>
</evidence>
<evidence type="ECO:0000313" key="4">
    <source>
        <dbReference type="Proteomes" id="UP000307169"/>
    </source>
</evidence>
<evidence type="ECO:0000256" key="1">
    <source>
        <dbReference type="SAM" id="MobiDB-lite"/>
    </source>
</evidence>
<feature type="region of interest" description="Disordered" evidence="1">
    <location>
        <begin position="42"/>
        <end position="73"/>
    </location>
</feature>
<dbReference type="Gene3D" id="1.10.167.10">
    <property type="entry name" value="Regulator of G-protein Signalling 4, domain 2"/>
    <property type="match status" value="1"/>
</dbReference>
<dbReference type="Pfam" id="PF00615">
    <property type="entry name" value="RGS"/>
    <property type="match status" value="1"/>
</dbReference>
<dbReference type="EMBL" id="SPRH01000043">
    <property type="protein sequence ID" value="TIB97863.1"/>
    <property type="molecule type" value="Genomic_DNA"/>
</dbReference>
<organism evidence="3 4">
    <name type="scientific">Wallemia mellicola</name>
    <dbReference type="NCBI Taxonomy" id="1708541"/>
    <lineage>
        <taxon>Eukaryota</taxon>
        <taxon>Fungi</taxon>
        <taxon>Dikarya</taxon>
        <taxon>Basidiomycota</taxon>
        <taxon>Wallemiomycotina</taxon>
        <taxon>Wallemiomycetes</taxon>
        <taxon>Wallemiales</taxon>
        <taxon>Wallemiaceae</taxon>
        <taxon>Wallemia</taxon>
    </lineage>
</organism>